<dbReference type="STRING" id="559515.M4B7Z9"/>
<feature type="signal peptide" evidence="9">
    <location>
        <begin position="1"/>
        <end position="23"/>
    </location>
</feature>
<keyword evidence="9" id="KW-0732">Signal</keyword>
<dbReference type="PANTHER" id="PTHR45826:SF2">
    <property type="entry name" value="AMINO ACID TRANSPORTER"/>
    <property type="match status" value="1"/>
</dbReference>
<dbReference type="VEuPathDB" id="FungiDB:HpaG802401"/>
<feature type="transmembrane region" description="Helical" evidence="8">
    <location>
        <begin position="199"/>
        <end position="217"/>
    </location>
</feature>
<feature type="transmembrane region" description="Helical" evidence="8">
    <location>
        <begin position="223"/>
        <end position="241"/>
    </location>
</feature>
<dbReference type="EMBL" id="JH597957">
    <property type="status" value="NOT_ANNOTATED_CDS"/>
    <property type="molecule type" value="Genomic_DNA"/>
</dbReference>
<dbReference type="Gene3D" id="1.20.1740.10">
    <property type="entry name" value="Amino acid/polyamine transporter I"/>
    <property type="match status" value="1"/>
</dbReference>
<evidence type="ECO:0000256" key="5">
    <source>
        <dbReference type="ARBA" id="ARBA00022989"/>
    </source>
</evidence>
<dbReference type="GO" id="GO:0005886">
    <property type="term" value="C:plasma membrane"/>
    <property type="evidence" value="ECO:0007669"/>
    <property type="project" value="UniProtKB-SubCell"/>
</dbReference>
<evidence type="ECO:0000256" key="9">
    <source>
        <dbReference type="SAM" id="SignalP"/>
    </source>
</evidence>
<dbReference type="InterPro" id="IPR002293">
    <property type="entry name" value="AA/rel_permease1"/>
</dbReference>
<feature type="transmembrane region" description="Helical" evidence="8">
    <location>
        <begin position="106"/>
        <end position="128"/>
    </location>
</feature>
<dbReference type="HOGENOM" id="CLU_999094_0_0_1"/>
<keyword evidence="5 8" id="KW-1133">Transmembrane helix</keyword>
<accession>M4B7Z9</accession>
<evidence type="ECO:0000256" key="8">
    <source>
        <dbReference type="SAM" id="Phobius"/>
    </source>
</evidence>
<comment type="similarity">
    <text evidence="7">Belongs to the amino acid-polyamine-organocation (APC) superfamily. Polyamine:cation symporter (PHS) (TC 2.A.3.12) family.</text>
</comment>
<evidence type="ECO:0000256" key="2">
    <source>
        <dbReference type="ARBA" id="ARBA00022448"/>
    </source>
</evidence>
<organism evidence="10 11">
    <name type="scientific">Hyaloperonospora arabidopsidis (strain Emoy2)</name>
    <name type="common">Downy mildew agent</name>
    <name type="synonym">Peronospora arabidopsidis</name>
    <dbReference type="NCBI Taxonomy" id="559515"/>
    <lineage>
        <taxon>Eukaryota</taxon>
        <taxon>Sar</taxon>
        <taxon>Stramenopiles</taxon>
        <taxon>Oomycota</taxon>
        <taxon>Peronosporomycetes</taxon>
        <taxon>Peronosporales</taxon>
        <taxon>Peronosporaceae</taxon>
        <taxon>Hyaloperonospora</taxon>
    </lineage>
</organism>
<proteinExistence type="inferred from homology"/>
<feature type="transmembrane region" description="Helical" evidence="8">
    <location>
        <begin position="71"/>
        <end position="94"/>
    </location>
</feature>
<feature type="transmembrane region" description="Helical" evidence="8">
    <location>
        <begin position="168"/>
        <end position="192"/>
    </location>
</feature>
<dbReference type="Proteomes" id="UP000011713">
    <property type="component" value="Unassembled WGS sequence"/>
</dbReference>
<evidence type="ECO:0000256" key="7">
    <source>
        <dbReference type="ARBA" id="ARBA00024041"/>
    </source>
</evidence>
<evidence type="ECO:0000256" key="6">
    <source>
        <dbReference type="ARBA" id="ARBA00023136"/>
    </source>
</evidence>
<evidence type="ECO:0000313" key="10">
    <source>
        <dbReference type="EnsemblProtists" id="HpaP802401"/>
    </source>
</evidence>
<name>M4B7Z9_HYAAE</name>
<dbReference type="GO" id="GO:0015203">
    <property type="term" value="F:polyamine transmembrane transporter activity"/>
    <property type="evidence" value="ECO:0007669"/>
    <property type="project" value="UniProtKB-ARBA"/>
</dbReference>
<keyword evidence="6 8" id="KW-0472">Membrane</keyword>
<evidence type="ECO:0000256" key="1">
    <source>
        <dbReference type="ARBA" id="ARBA00004651"/>
    </source>
</evidence>
<reference evidence="10" key="2">
    <citation type="submission" date="2015-06" db="UniProtKB">
        <authorList>
            <consortium name="EnsemblProtists"/>
        </authorList>
    </citation>
    <scope>IDENTIFICATION</scope>
    <source>
        <strain evidence="10">Emoy2</strain>
    </source>
</reference>
<keyword evidence="4 8" id="KW-0812">Transmembrane</keyword>
<protein>
    <submittedName>
        <fullName evidence="10">Uncharacterized protein</fullName>
    </submittedName>
</protein>
<feature type="chain" id="PRO_5004048541" evidence="9">
    <location>
        <begin position="24"/>
        <end position="279"/>
    </location>
</feature>
<evidence type="ECO:0000256" key="4">
    <source>
        <dbReference type="ARBA" id="ARBA00022692"/>
    </source>
</evidence>
<keyword evidence="3" id="KW-1003">Cell membrane</keyword>
<dbReference type="InParanoid" id="M4B7Z9"/>
<dbReference type="eggNOG" id="KOG1287">
    <property type="taxonomic scope" value="Eukaryota"/>
</dbReference>
<comment type="subcellular location">
    <subcellularLocation>
        <location evidence="1">Cell membrane</location>
        <topology evidence="1">Multi-pass membrane protein</topology>
    </subcellularLocation>
</comment>
<dbReference type="EnsemblProtists" id="HpaT802401">
    <property type="protein sequence ID" value="HpaP802401"/>
    <property type="gene ID" value="HpaG802401"/>
</dbReference>
<reference evidence="11" key="1">
    <citation type="journal article" date="2010" name="Science">
        <title>Signatures of adaptation to obligate biotrophy in the Hyaloperonospora arabidopsidis genome.</title>
        <authorList>
            <person name="Baxter L."/>
            <person name="Tripathy S."/>
            <person name="Ishaque N."/>
            <person name="Boot N."/>
            <person name="Cabral A."/>
            <person name="Kemen E."/>
            <person name="Thines M."/>
            <person name="Ah-Fong A."/>
            <person name="Anderson R."/>
            <person name="Badejoko W."/>
            <person name="Bittner-Eddy P."/>
            <person name="Boore J.L."/>
            <person name="Chibucos M.C."/>
            <person name="Coates M."/>
            <person name="Dehal P."/>
            <person name="Delehaunty K."/>
            <person name="Dong S."/>
            <person name="Downton P."/>
            <person name="Dumas B."/>
            <person name="Fabro G."/>
            <person name="Fronick C."/>
            <person name="Fuerstenberg S.I."/>
            <person name="Fulton L."/>
            <person name="Gaulin E."/>
            <person name="Govers F."/>
            <person name="Hughes L."/>
            <person name="Humphray S."/>
            <person name="Jiang R.H."/>
            <person name="Judelson H."/>
            <person name="Kamoun S."/>
            <person name="Kyung K."/>
            <person name="Meijer H."/>
            <person name="Minx P."/>
            <person name="Morris P."/>
            <person name="Nelson J."/>
            <person name="Phuntumart V."/>
            <person name="Qutob D."/>
            <person name="Rehmany A."/>
            <person name="Rougon-Cardoso A."/>
            <person name="Ryden P."/>
            <person name="Torto-Alalibo T."/>
            <person name="Studholme D."/>
            <person name="Wang Y."/>
            <person name="Win J."/>
            <person name="Wood J."/>
            <person name="Clifton S.W."/>
            <person name="Rogers J."/>
            <person name="Van den Ackerveken G."/>
            <person name="Jones J.D."/>
            <person name="McDowell J.M."/>
            <person name="Beynon J."/>
            <person name="Tyler B.M."/>
        </authorList>
    </citation>
    <scope>NUCLEOTIDE SEQUENCE [LARGE SCALE GENOMIC DNA]</scope>
    <source>
        <strain evidence="11">Emoy2</strain>
    </source>
</reference>
<dbReference type="PANTHER" id="PTHR45826">
    <property type="entry name" value="POLYAMINE TRANSPORTER PUT1"/>
    <property type="match status" value="1"/>
</dbReference>
<evidence type="ECO:0000313" key="11">
    <source>
        <dbReference type="Proteomes" id="UP000011713"/>
    </source>
</evidence>
<keyword evidence="11" id="KW-1185">Reference proteome</keyword>
<keyword evidence="2" id="KW-0813">Transport</keyword>
<dbReference type="AlphaFoldDB" id="M4B7Z9"/>
<dbReference type="InterPro" id="IPR044566">
    <property type="entry name" value="RMV1-like"/>
</dbReference>
<sequence>MVSVVMSLFVLAPFILEPLSVETFNLATWGNVAPNIDWSVFLSTILWNYQGWDSLGCVAGEVKEGGRTYPIAITIAMILITVNYAVPVGAGIMVQPDSSQWHEGSLETIAMSIAPWLGVWVGMAAVVATLGEFNVVMACSSRALWATADYKMLPSFLVFECERFETPVAAVIFQTVTTGILMNFSFEILVVLDTFFNKLGAWAITLPKIVVLLGVLIAQKRSVWVLCGLFNVVVSSVYLVWRRFHPAHQGTCAYDRASTTIPTMYGTSLLSQPVVVNSS</sequence>
<evidence type="ECO:0000256" key="3">
    <source>
        <dbReference type="ARBA" id="ARBA00022475"/>
    </source>
</evidence>
<dbReference type="Pfam" id="PF13520">
    <property type="entry name" value="AA_permease_2"/>
    <property type="match status" value="1"/>
</dbReference>